<dbReference type="InterPro" id="IPR022304">
    <property type="entry name" value="ICE_PFGI_1_ParB"/>
</dbReference>
<evidence type="ECO:0000313" key="3">
    <source>
        <dbReference type="Proteomes" id="UP000005380"/>
    </source>
</evidence>
<dbReference type="STRING" id="717772.THIAE_05955"/>
<protein>
    <submittedName>
        <fullName evidence="2">Uncharacterized protein</fullName>
    </submittedName>
</protein>
<gene>
    <name evidence="2" type="ORF">THIAE_05955</name>
</gene>
<dbReference type="KEGG" id="tao:THIAE_05955"/>
<evidence type="ECO:0000313" key="2">
    <source>
        <dbReference type="EMBL" id="AHF02271.1"/>
    </source>
</evidence>
<organism evidence="2 3">
    <name type="scientific">Thiomicrospira aerophila AL3</name>
    <dbReference type="NCBI Taxonomy" id="717772"/>
    <lineage>
        <taxon>Bacteria</taxon>
        <taxon>Pseudomonadati</taxon>
        <taxon>Pseudomonadota</taxon>
        <taxon>Gammaproteobacteria</taxon>
        <taxon>Thiotrichales</taxon>
        <taxon>Piscirickettsiaceae</taxon>
        <taxon>Thiomicrospira</taxon>
    </lineage>
</organism>
<dbReference type="eggNOG" id="COG1475">
    <property type="taxonomic scope" value="Bacteria"/>
</dbReference>
<dbReference type="Proteomes" id="UP000005380">
    <property type="component" value="Chromosome"/>
</dbReference>
<dbReference type="InterPro" id="IPR036086">
    <property type="entry name" value="ParB/Sulfiredoxin_sf"/>
</dbReference>
<feature type="compositionally biased region" description="Acidic residues" evidence="1">
    <location>
        <begin position="291"/>
        <end position="300"/>
    </location>
</feature>
<dbReference type="NCBIfam" id="TIGR03764">
    <property type="entry name" value="ICE_PFGI_1_parB"/>
    <property type="match status" value="1"/>
</dbReference>
<proteinExistence type="predicted"/>
<dbReference type="HOGENOM" id="CLU_028960_2_0_6"/>
<dbReference type="RefSeq" id="WP_006460474.1">
    <property type="nucleotide sequence ID" value="NZ_CP007030.1"/>
</dbReference>
<feature type="compositionally biased region" description="Polar residues" evidence="1">
    <location>
        <begin position="354"/>
        <end position="372"/>
    </location>
</feature>
<feature type="compositionally biased region" description="Acidic residues" evidence="1">
    <location>
        <begin position="339"/>
        <end position="348"/>
    </location>
</feature>
<dbReference type="SUPFAM" id="SSF110849">
    <property type="entry name" value="ParB/Sulfiredoxin"/>
    <property type="match status" value="1"/>
</dbReference>
<feature type="region of interest" description="Disordered" evidence="1">
    <location>
        <begin position="289"/>
        <end position="372"/>
    </location>
</feature>
<dbReference type="OrthoDB" id="7656008at2"/>
<name>W0DZJ7_9GAMM</name>
<dbReference type="AlphaFoldDB" id="W0DZJ7"/>
<feature type="compositionally biased region" description="Basic and acidic residues" evidence="1">
    <location>
        <begin position="312"/>
        <end position="323"/>
    </location>
</feature>
<sequence>MSKKKQFTGLTEGQVRLNGGLDLAPQDPISRTPMIVNVFDVMTYQHNPRKHTNESYQEIKNSILKKGLEQPFLITRRPGDPKYTVKAGGNTRLQILQELYNETKDNRFLKTQLIFDPWVSETDTLISHLTENDMRGNLMLIDRAKAVAEAKSLIEKEVKVDLSARELSNALSERGYAINHSHATLLLYAVRIEAYLPEALEAGAGKAIISKIRKIENDFKKVCTKLDLEVSETETEAWFFEALKAIDGEMINLDHLRSELKDKLHHETGTSFSILDMYFYEAEGGFKASEDFDDSQDEDTSPSTPSITPQSKEQDDPKPSDDDHYSEEDMGSHDKIDFDLTDGEDLDTQDGHIETNQPQASKSDTPDTDSQPRFTVAELRDHVLDQAITLLAEHGLDDLISPVNDGFGWILMDTPDLEIMPDSEAFHQAWAAWLTAFQLSGMTDRNYRSEVLSHLESETDLDHLLNENFDQLSESAQWISMAAINTNFWSGQIDTTAHKSAKAIIELHGRIYRTLQIASKPIWQGMEG</sequence>
<accession>W0DZJ7</accession>
<dbReference type="InParanoid" id="W0DZJ7"/>
<keyword evidence="3" id="KW-1185">Reference proteome</keyword>
<dbReference type="EMBL" id="CP007030">
    <property type="protein sequence ID" value="AHF02271.1"/>
    <property type="molecule type" value="Genomic_DNA"/>
</dbReference>
<evidence type="ECO:0000256" key="1">
    <source>
        <dbReference type="SAM" id="MobiDB-lite"/>
    </source>
</evidence>
<reference evidence="2 3" key="1">
    <citation type="submission" date="2013-12" db="EMBL/GenBank/DDBJ databases">
        <authorList>
            <consortium name="DOE Joint Genome Institute"/>
            <person name="Kappler U."/>
            <person name="Huntemann M."/>
            <person name="Han J."/>
            <person name="Chen A."/>
            <person name="Kyrpides N."/>
            <person name="Mavromatis K."/>
            <person name="Markowitz V."/>
            <person name="Palaniappan K."/>
            <person name="Ivanova N."/>
            <person name="Schaumberg A."/>
            <person name="Pati A."/>
            <person name="Liolios K."/>
            <person name="Nordberg H.P."/>
            <person name="Cantor M.N."/>
            <person name="Hua S.X."/>
            <person name="Woyke T."/>
        </authorList>
    </citation>
    <scope>NUCLEOTIDE SEQUENCE [LARGE SCALE GENOMIC DNA]</scope>
    <source>
        <strain evidence="3">AL2</strain>
    </source>
</reference>